<sequence>MTRHVALAASLLLLACCSGTYARTLKSDVPPGPNSTFTFTLKPKLSLEPELDLTGLLLAPTASLSVTPLTTTLEGTLNGNGVYNPSLEVSGTGNVALPTSNLAVEGGETTTTITPPSTETTVQAASRQASLINGALLNELLKRAIAARKSIGSGALLNRLG</sequence>
<evidence type="ECO:0000313" key="2">
    <source>
        <dbReference type="EMBL" id="KIZ06783.1"/>
    </source>
</evidence>
<dbReference type="Proteomes" id="UP000054498">
    <property type="component" value="Unassembled WGS sequence"/>
</dbReference>
<dbReference type="PROSITE" id="PS51257">
    <property type="entry name" value="PROKAR_LIPOPROTEIN"/>
    <property type="match status" value="1"/>
</dbReference>
<keyword evidence="1" id="KW-0732">Signal</keyword>
<dbReference type="KEGG" id="mng:MNEG_1173"/>
<evidence type="ECO:0000313" key="3">
    <source>
        <dbReference type="Proteomes" id="UP000054498"/>
    </source>
</evidence>
<protein>
    <submittedName>
        <fullName evidence="2">Uncharacterized protein</fullName>
    </submittedName>
</protein>
<evidence type="ECO:0000256" key="1">
    <source>
        <dbReference type="SAM" id="SignalP"/>
    </source>
</evidence>
<accession>A0A0D2K995</accession>
<dbReference type="GeneID" id="25729021"/>
<keyword evidence="3" id="KW-1185">Reference proteome</keyword>
<dbReference type="RefSeq" id="XP_013905802.1">
    <property type="nucleotide sequence ID" value="XM_014050348.1"/>
</dbReference>
<feature type="chain" id="PRO_5002246031" evidence="1">
    <location>
        <begin position="23"/>
        <end position="161"/>
    </location>
</feature>
<feature type="signal peptide" evidence="1">
    <location>
        <begin position="1"/>
        <end position="22"/>
    </location>
</feature>
<organism evidence="2 3">
    <name type="scientific">Monoraphidium neglectum</name>
    <dbReference type="NCBI Taxonomy" id="145388"/>
    <lineage>
        <taxon>Eukaryota</taxon>
        <taxon>Viridiplantae</taxon>
        <taxon>Chlorophyta</taxon>
        <taxon>core chlorophytes</taxon>
        <taxon>Chlorophyceae</taxon>
        <taxon>CS clade</taxon>
        <taxon>Sphaeropleales</taxon>
        <taxon>Selenastraceae</taxon>
        <taxon>Monoraphidium</taxon>
    </lineage>
</organism>
<dbReference type="AlphaFoldDB" id="A0A0D2K995"/>
<reference evidence="2 3" key="1">
    <citation type="journal article" date="2013" name="BMC Genomics">
        <title>Reconstruction of the lipid metabolism for the microalga Monoraphidium neglectum from its genome sequence reveals characteristics suitable for biofuel production.</title>
        <authorList>
            <person name="Bogen C."/>
            <person name="Al-Dilaimi A."/>
            <person name="Albersmeier A."/>
            <person name="Wichmann J."/>
            <person name="Grundmann M."/>
            <person name="Rupp O."/>
            <person name="Lauersen K.J."/>
            <person name="Blifernez-Klassen O."/>
            <person name="Kalinowski J."/>
            <person name="Goesmann A."/>
            <person name="Mussgnug J.H."/>
            <person name="Kruse O."/>
        </authorList>
    </citation>
    <scope>NUCLEOTIDE SEQUENCE [LARGE SCALE GENOMIC DNA]</scope>
    <source>
        <strain evidence="2 3">SAG 48.87</strain>
    </source>
</reference>
<dbReference type="EMBL" id="KK100331">
    <property type="protein sequence ID" value="KIZ06783.1"/>
    <property type="molecule type" value="Genomic_DNA"/>
</dbReference>
<proteinExistence type="predicted"/>
<gene>
    <name evidence="2" type="ORF">MNEG_1173</name>
</gene>
<name>A0A0D2K995_9CHLO</name>